<keyword evidence="2" id="KW-0812">Transmembrane</keyword>
<proteinExistence type="predicted"/>
<feature type="transmembrane region" description="Helical" evidence="2">
    <location>
        <begin position="149"/>
        <end position="168"/>
    </location>
</feature>
<reference evidence="3 4" key="1">
    <citation type="journal article" date="2017" name="G3 (Bethesda)">
        <title>The Physical Genome Mapping of Anopheles albimanus Corrected Scaffold Misassemblies and Identified Interarm Rearrangements in Genus Anopheles.</title>
        <authorList>
            <person name="Artemov G.N."/>
            <person name="Peery A.N."/>
            <person name="Jiang X."/>
            <person name="Tu Z."/>
            <person name="Stegniy V.N."/>
            <person name="Sharakhova M.V."/>
            <person name="Sharakhov I.V."/>
        </authorList>
    </citation>
    <scope>NUCLEOTIDE SEQUENCE [LARGE SCALE GENOMIC DNA]</scope>
    <source>
        <strain evidence="3 4">ALBI9_A</strain>
    </source>
</reference>
<keyword evidence="2" id="KW-1133">Transmembrane helix</keyword>
<accession>A0A182FBF7</accession>
<dbReference type="VEuPathDB" id="VectorBase:AALB017765"/>
<reference evidence="3" key="2">
    <citation type="submission" date="2022-08" db="UniProtKB">
        <authorList>
            <consortium name="EnsemblMetazoa"/>
        </authorList>
    </citation>
    <scope>IDENTIFICATION</scope>
    <source>
        <strain evidence="3">STECLA/ALBI9_A</strain>
    </source>
</reference>
<dbReference type="EnsemblMetazoa" id="AALB003840-RA">
    <property type="protein sequence ID" value="AALB003840-PA"/>
    <property type="gene ID" value="AALB003840"/>
</dbReference>
<keyword evidence="2" id="KW-0472">Membrane</keyword>
<name>A0A182FBF7_ANOAL</name>
<keyword evidence="4" id="KW-1185">Reference proteome</keyword>
<organism evidence="3 4">
    <name type="scientific">Anopheles albimanus</name>
    <name type="common">New world malaria mosquito</name>
    <dbReference type="NCBI Taxonomy" id="7167"/>
    <lineage>
        <taxon>Eukaryota</taxon>
        <taxon>Metazoa</taxon>
        <taxon>Ecdysozoa</taxon>
        <taxon>Arthropoda</taxon>
        <taxon>Hexapoda</taxon>
        <taxon>Insecta</taxon>
        <taxon>Pterygota</taxon>
        <taxon>Neoptera</taxon>
        <taxon>Endopterygota</taxon>
        <taxon>Diptera</taxon>
        <taxon>Nematocera</taxon>
        <taxon>Culicoidea</taxon>
        <taxon>Culicidae</taxon>
        <taxon>Anophelinae</taxon>
        <taxon>Anopheles</taxon>
    </lineage>
</organism>
<evidence type="ECO:0000313" key="3">
    <source>
        <dbReference type="EnsemblMetazoa" id="AALB003840-PA"/>
    </source>
</evidence>
<evidence type="ECO:0000256" key="1">
    <source>
        <dbReference type="SAM" id="MobiDB-lite"/>
    </source>
</evidence>
<feature type="region of interest" description="Disordered" evidence="1">
    <location>
        <begin position="122"/>
        <end position="141"/>
    </location>
</feature>
<evidence type="ECO:0000313" key="4">
    <source>
        <dbReference type="Proteomes" id="UP000069272"/>
    </source>
</evidence>
<dbReference type="STRING" id="7167.A0A182FBF7"/>
<dbReference type="VEuPathDB" id="VectorBase:AALB20_027420"/>
<evidence type="ECO:0000256" key="2">
    <source>
        <dbReference type="SAM" id="Phobius"/>
    </source>
</evidence>
<feature type="compositionally biased region" description="Polar residues" evidence="1">
    <location>
        <begin position="124"/>
        <end position="141"/>
    </location>
</feature>
<dbReference type="Proteomes" id="UP000069272">
    <property type="component" value="Chromosome 3R"/>
</dbReference>
<protein>
    <submittedName>
        <fullName evidence="3">Uncharacterized protein</fullName>
    </submittedName>
</protein>
<dbReference type="AlphaFoldDB" id="A0A182FBF7"/>
<sequence length="169" mass="18963">MTLERRLTSYDWENQFESFQDATRKGSFKPLCWTPTNTMLPHLPDVLALRRCNDAVFPFASLQGIEAEAYGSNITRSWKPLDKCRNVHTNLVTETGPNMIDMPAMDDHESTNMIDVDLKAKMSRSGQQTPPTTNHRQVGRSSATTTTAIILESLLLVTVAAAIGHGWWQ</sequence>